<feature type="compositionally biased region" description="Low complexity" evidence="2">
    <location>
        <begin position="160"/>
        <end position="171"/>
    </location>
</feature>
<evidence type="ECO:0000256" key="2">
    <source>
        <dbReference type="SAM" id="MobiDB-lite"/>
    </source>
</evidence>
<keyword evidence="1" id="KW-0175">Coiled coil</keyword>
<feature type="region of interest" description="Disordered" evidence="2">
    <location>
        <begin position="364"/>
        <end position="387"/>
    </location>
</feature>
<evidence type="ECO:0008006" key="6">
    <source>
        <dbReference type="Google" id="ProtNLM"/>
    </source>
</evidence>
<dbReference type="EMBL" id="JAPFFF010000350">
    <property type="protein sequence ID" value="KAK8834625.1"/>
    <property type="molecule type" value="Genomic_DNA"/>
</dbReference>
<dbReference type="EMBL" id="JAPFFF010000005">
    <property type="protein sequence ID" value="KAK8888981.1"/>
    <property type="molecule type" value="Genomic_DNA"/>
</dbReference>
<dbReference type="InterPro" id="IPR036872">
    <property type="entry name" value="CH_dom_sf"/>
</dbReference>
<gene>
    <name evidence="3" type="ORF">M9Y10_026569</name>
    <name evidence="4" type="ORF">M9Y10_033722</name>
</gene>
<feature type="compositionally biased region" description="Basic and acidic residues" evidence="2">
    <location>
        <begin position="203"/>
        <end position="220"/>
    </location>
</feature>
<dbReference type="Proteomes" id="UP001470230">
    <property type="component" value="Unassembled WGS sequence"/>
</dbReference>
<evidence type="ECO:0000313" key="5">
    <source>
        <dbReference type="Proteomes" id="UP001470230"/>
    </source>
</evidence>
<accession>A0ABR2KDZ6</accession>
<comment type="caution">
    <text evidence="4">The sequence shown here is derived from an EMBL/GenBank/DDBJ whole genome shotgun (WGS) entry which is preliminary data.</text>
</comment>
<sequence>MDQEAILPLIRSFDGVTEENCPDFNSLREGHVLAMIINQLSNDIKINLDQLLAIDRSKNDYWFNCLKNLKNIYNQVKEPFASVKLTAPVDVMGIARNSKPEQLLNFLSMIFAYALKTPKKDELMKIVKSLPKTTQAAFKELITLQINKPATPSNHQANESASPKSVTTTPTKAPPTPSSVETPEMRTQRIKLEITLKRLESEKDQLLSENSDLKNEKEKIQNSNVPSNTPSDSSSESSAKIAEAMNAKNREEEEIKNLDNEIAELEPFAEQKNKLQAEQEAINARLKSLRQKISQSTPTIEGFRDSTDPTAIKLLQEIDEAEKIIRPDYTEKLRLAISKLKKEINNVNEDINEKIELLGGPQAIEQQPSGEGENKNENGNSDMSSTLSNDIDALTERNNHLNDEIVELLVRAEAIEKMKNQHSFLEHVRSSSVYLKPE</sequence>
<evidence type="ECO:0000313" key="3">
    <source>
        <dbReference type="EMBL" id="KAK8834625.1"/>
    </source>
</evidence>
<name>A0ABR2KDZ6_9EUKA</name>
<proteinExistence type="predicted"/>
<keyword evidence="5" id="KW-1185">Reference proteome</keyword>
<feature type="coiled-coil region" evidence="1">
    <location>
        <begin position="330"/>
        <end position="357"/>
    </location>
</feature>
<dbReference type="SUPFAM" id="SSF116907">
    <property type="entry name" value="Hook domain"/>
    <property type="match status" value="1"/>
</dbReference>
<protein>
    <recommendedName>
        <fullName evidence="6">Calponin-homology (CH) domain-containing protein</fullName>
    </recommendedName>
</protein>
<dbReference type="Gene3D" id="1.10.418.10">
    <property type="entry name" value="Calponin-like domain"/>
    <property type="match status" value="1"/>
</dbReference>
<feature type="compositionally biased region" description="Polar residues" evidence="2">
    <location>
        <begin position="149"/>
        <end position="159"/>
    </location>
</feature>
<feature type="compositionally biased region" description="Low complexity" evidence="2">
    <location>
        <begin position="222"/>
        <end position="238"/>
    </location>
</feature>
<reference evidence="4 5" key="1">
    <citation type="submission" date="2024-04" db="EMBL/GenBank/DDBJ databases">
        <title>Tritrichomonas musculus Genome.</title>
        <authorList>
            <person name="Alves-Ferreira E."/>
            <person name="Grigg M."/>
            <person name="Lorenzi H."/>
            <person name="Galac M."/>
        </authorList>
    </citation>
    <scope>NUCLEOTIDE SEQUENCE [LARGE SCALE GENOMIC DNA]</scope>
    <source>
        <strain evidence="4 5">EAF2021</strain>
    </source>
</reference>
<feature type="region of interest" description="Disordered" evidence="2">
    <location>
        <begin position="149"/>
        <end position="188"/>
    </location>
</feature>
<evidence type="ECO:0000256" key="1">
    <source>
        <dbReference type="SAM" id="Coils"/>
    </source>
</evidence>
<organism evidence="4 5">
    <name type="scientific">Tritrichomonas musculus</name>
    <dbReference type="NCBI Taxonomy" id="1915356"/>
    <lineage>
        <taxon>Eukaryota</taxon>
        <taxon>Metamonada</taxon>
        <taxon>Parabasalia</taxon>
        <taxon>Tritrichomonadida</taxon>
        <taxon>Tritrichomonadidae</taxon>
        <taxon>Tritrichomonas</taxon>
    </lineage>
</organism>
<evidence type="ECO:0000313" key="4">
    <source>
        <dbReference type="EMBL" id="KAK8888981.1"/>
    </source>
</evidence>
<feature type="region of interest" description="Disordered" evidence="2">
    <location>
        <begin position="203"/>
        <end position="253"/>
    </location>
</feature>